<dbReference type="NCBIfam" id="TIGR00066">
    <property type="entry name" value="g_glut_trans"/>
    <property type="match status" value="1"/>
</dbReference>
<feature type="region of interest" description="Disordered" evidence="4">
    <location>
        <begin position="1164"/>
        <end position="1183"/>
    </location>
</feature>
<feature type="binding site" evidence="3">
    <location>
        <begin position="462"/>
        <end position="463"/>
    </location>
    <ligand>
        <name>L-glutamate</name>
        <dbReference type="ChEBI" id="CHEBI:29985"/>
    </ligand>
</feature>
<feature type="binding site" evidence="3">
    <location>
        <position position="485"/>
    </location>
    <ligand>
        <name>L-glutamate</name>
        <dbReference type="ChEBI" id="CHEBI:29985"/>
    </ligand>
</feature>
<feature type="binding site" evidence="3">
    <location>
        <position position="434"/>
    </location>
    <ligand>
        <name>L-glutamate</name>
        <dbReference type="ChEBI" id="CHEBI:29985"/>
    </ligand>
</feature>
<dbReference type="SUPFAM" id="SSF56112">
    <property type="entry name" value="Protein kinase-like (PK-like)"/>
    <property type="match status" value="1"/>
</dbReference>
<name>A0A336LD73_CULSO</name>
<dbReference type="SUPFAM" id="SSF64268">
    <property type="entry name" value="PX domain"/>
    <property type="match status" value="1"/>
</dbReference>
<reference evidence="7" key="1">
    <citation type="submission" date="2018-04" db="EMBL/GenBank/DDBJ databases">
        <authorList>
            <person name="Go L.Y."/>
            <person name="Mitchell J.A."/>
        </authorList>
    </citation>
    <scope>NUCLEOTIDE SEQUENCE</scope>
    <source>
        <tissue evidence="7">Whole organism</tissue>
    </source>
</reference>
<dbReference type="Pfam" id="PF00069">
    <property type="entry name" value="Pkinase"/>
    <property type="match status" value="1"/>
</dbReference>
<dbReference type="InterPro" id="IPR043137">
    <property type="entry name" value="GGT_ssub_C"/>
</dbReference>
<dbReference type="InterPro" id="IPR029055">
    <property type="entry name" value="Ntn_hydrolases_N"/>
</dbReference>
<dbReference type="Gene3D" id="1.10.246.130">
    <property type="match status" value="1"/>
</dbReference>
<dbReference type="InterPro" id="IPR001683">
    <property type="entry name" value="PX_dom"/>
</dbReference>
<dbReference type="Pfam" id="PF04212">
    <property type="entry name" value="MIT"/>
    <property type="match status" value="1"/>
</dbReference>
<dbReference type="Gene3D" id="1.10.510.10">
    <property type="entry name" value="Transferase(Phosphotransferase) domain 1"/>
    <property type="match status" value="1"/>
</dbReference>
<dbReference type="Gene3D" id="1.20.58.80">
    <property type="entry name" value="Phosphotransferase system, lactose/cellobiose-type IIA subunit"/>
    <property type="match status" value="1"/>
</dbReference>
<dbReference type="FunFam" id="3.60.20.40:FF:000001">
    <property type="entry name" value="Gamma-glutamyltranspeptidase 1"/>
    <property type="match status" value="1"/>
</dbReference>
<dbReference type="SMART" id="SM00220">
    <property type="entry name" value="S_TKc"/>
    <property type="match status" value="1"/>
</dbReference>
<evidence type="ECO:0000259" key="6">
    <source>
        <dbReference type="PROSITE" id="PS50195"/>
    </source>
</evidence>
<feature type="domain" description="Protein kinase" evidence="5">
    <location>
        <begin position="1018"/>
        <end position="1359"/>
    </location>
</feature>
<feature type="binding site" evidence="3">
    <location>
        <position position="118"/>
    </location>
    <ligand>
        <name>L-glutamate</name>
        <dbReference type="ChEBI" id="CHEBI:29985"/>
    </ligand>
</feature>
<dbReference type="InterPro" id="IPR036871">
    <property type="entry name" value="PX_dom_sf"/>
</dbReference>
<evidence type="ECO:0000256" key="1">
    <source>
        <dbReference type="ARBA" id="ARBA00084097"/>
    </source>
</evidence>
<dbReference type="PROSITE" id="PS50011">
    <property type="entry name" value="PROTEIN_KINASE_DOM"/>
    <property type="match status" value="1"/>
</dbReference>
<dbReference type="InterPro" id="IPR043138">
    <property type="entry name" value="GGT_lsub"/>
</dbReference>
<evidence type="ECO:0000256" key="3">
    <source>
        <dbReference type="PIRSR" id="PIRSR600101-2"/>
    </source>
</evidence>
<keyword evidence="1" id="KW-1199">Hemostasis impairing toxin</keyword>
<dbReference type="InterPro" id="IPR000101">
    <property type="entry name" value="GGT_peptidase"/>
</dbReference>
<dbReference type="GO" id="GO:0035091">
    <property type="term" value="F:phosphatidylinositol binding"/>
    <property type="evidence" value="ECO:0007669"/>
    <property type="project" value="InterPro"/>
</dbReference>
<dbReference type="InterPro" id="IPR000719">
    <property type="entry name" value="Prot_kinase_dom"/>
</dbReference>
<feature type="compositionally biased region" description="Basic and acidic residues" evidence="4">
    <location>
        <begin position="1164"/>
        <end position="1173"/>
    </location>
</feature>
<dbReference type="InterPro" id="IPR011009">
    <property type="entry name" value="Kinase-like_dom_sf"/>
</dbReference>
<dbReference type="PANTHER" id="PTHR11686:SF72">
    <property type="entry name" value="GAMMA-GLUTAMYL TRANSPEPTIDASE, ISOFORM A"/>
    <property type="match status" value="1"/>
</dbReference>
<dbReference type="InterPro" id="IPR036181">
    <property type="entry name" value="MIT_dom_sf"/>
</dbReference>
<dbReference type="GO" id="GO:0005886">
    <property type="term" value="C:plasma membrane"/>
    <property type="evidence" value="ECO:0007669"/>
    <property type="project" value="TreeGrafter"/>
</dbReference>
<evidence type="ECO:0000259" key="5">
    <source>
        <dbReference type="PROSITE" id="PS50011"/>
    </source>
</evidence>
<feature type="active site" description="Nucleophile" evidence="2">
    <location>
        <position position="392"/>
    </location>
</feature>
<organism evidence="7">
    <name type="scientific">Culicoides sonorensis</name>
    <name type="common">Biting midge</name>
    <dbReference type="NCBI Taxonomy" id="179676"/>
    <lineage>
        <taxon>Eukaryota</taxon>
        <taxon>Metazoa</taxon>
        <taxon>Ecdysozoa</taxon>
        <taxon>Arthropoda</taxon>
        <taxon>Hexapoda</taxon>
        <taxon>Insecta</taxon>
        <taxon>Pterygota</taxon>
        <taxon>Neoptera</taxon>
        <taxon>Endopterygota</taxon>
        <taxon>Diptera</taxon>
        <taxon>Nematocera</taxon>
        <taxon>Chironomoidea</taxon>
        <taxon>Ceratopogonidae</taxon>
        <taxon>Ceratopogoninae</taxon>
        <taxon>Culicoides</taxon>
        <taxon>Monoculicoides</taxon>
    </lineage>
</organism>
<dbReference type="GO" id="GO:0036374">
    <property type="term" value="F:glutathione hydrolase activity"/>
    <property type="evidence" value="ECO:0007669"/>
    <property type="project" value="InterPro"/>
</dbReference>
<dbReference type="PRINTS" id="PR01210">
    <property type="entry name" value="GGTRANSPTASE"/>
</dbReference>
<dbReference type="SMART" id="SM00745">
    <property type="entry name" value="MIT"/>
    <property type="match status" value="1"/>
</dbReference>
<keyword evidence="1" id="KW-1202">Platelet aggregation activating toxin</keyword>
<dbReference type="InterPro" id="IPR007330">
    <property type="entry name" value="MIT_dom"/>
</dbReference>
<accession>A0A336LD73</accession>
<dbReference type="CDD" id="cd02677">
    <property type="entry name" value="MIT_SNX15"/>
    <property type="match status" value="1"/>
</dbReference>
<evidence type="ECO:0000256" key="2">
    <source>
        <dbReference type="PIRSR" id="PIRSR600101-1"/>
    </source>
</evidence>
<dbReference type="PANTHER" id="PTHR11686">
    <property type="entry name" value="GAMMA GLUTAMYL TRANSPEPTIDASE"/>
    <property type="match status" value="1"/>
</dbReference>
<keyword evidence="1" id="KW-0800">Toxin</keyword>
<dbReference type="GO" id="GO:0006751">
    <property type="term" value="P:glutathione catabolic process"/>
    <property type="evidence" value="ECO:0007669"/>
    <property type="project" value="InterPro"/>
</dbReference>
<proteinExistence type="predicted"/>
<dbReference type="GO" id="GO:0004672">
    <property type="term" value="F:protein kinase activity"/>
    <property type="evidence" value="ECO:0007669"/>
    <property type="project" value="InterPro"/>
</dbReference>
<dbReference type="GO" id="GO:0005524">
    <property type="term" value="F:ATP binding"/>
    <property type="evidence" value="ECO:0007669"/>
    <property type="project" value="InterPro"/>
</dbReference>
<dbReference type="SUPFAM" id="SSF116846">
    <property type="entry name" value="MIT domain"/>
    <property type="match status" value="1"/>
</dbReference>
<gene>
    <name evidence="7" type="primary">CSON007503</name>
</gene>
<dbReference type="VEuPathDB" id="VectorBase:CSON007503"/>
<dbReference type="Pfam" id="PF00787">
    <property type="entry name" value="PX"/>
    <property type="match status" value="1"/>
</dbReference>
<evidence type="ECO:0000313" key="7">
    <source>
        <dbReference type="EMBL" id="SSX14727.1"/>
    </source>
</evidence>
<sequence>MKDKIIYYLKMIARREFFVTLLTIIAVISAIYANSVNIHQIFSTTQTKYGKAAVVANGIECSEIGANILRKNGSAVDAAIATLFCDGVTCPQSTGLGGGFFMTIYTQKSGLVETLDAREVAPLAANERMFIEKSDASKIGGLAVAVPGELKGYYEAHKKYGKLSWQEIVEPIIELCRNGHRVSKYLAKVLKKREDAILAEASLSEIFIDPKTNHVYKEGDVIKRLKLAETLEIIAKEGSDALYSENGSLLKPFVADIQNFGGIITENDLLKYEVEWNTPDTTKLLNEEFTLHTQGLPGTGSILTLILNILNGYHLDDTILSYHRIIESFKFGYALRTKLGDRKFIDGVDEIIKNLTDPGYADEIRRKIDDTQTYNDYKHYGADYGNTEDHGTAHISVLAENGDAVSATGTINLIMGAMLRSPSTGIMLNDEMDDFSTPDTVNEFGIPASPANFIKPGKKPLSSMVPTIVLNKDGTVKLVIGAAGGSKITTSVAYVLLHHLFLNETLEEAMIKKRLHHQLAPMQIQYEDGFDEGFLGELGKNYHHKLEKISSEAGFAAVVAISRNEDGSISASYDPRRGGSVMATKPEKWIFSFAVTETQRHKNFTTYKITSIIIPKNTPEALSCITVIKRFREVKQLYKDICRKSREVKINPVLIPEIKNTTYFKRFTPEVIEERKNYIIKLLNFIGDHPVLFRSEAFVKFFNTSQKLDSPEISESQSINEDNLSIDASSDTFPISEDLVNDDELCIQSNNLEAFLDAIEPKGEDDPLEQIAKTVFPVKSSNEDPETNILINKLTDEIKLDRKLEDTRINDIERRLKLLVEENSFDYLYEAALRFTEAVEAEAIGLYQKAFDSYKSGIDLLLSGVKNDTDTERKKIVREKVTKYLAKAEDIYENFILQQSQEDSLVLLSTKNVEKSFEEITANIERPLNYLSRFKVIKIVDGLQQVQDVTDKKVYMLKVLQKPHSMQASRMIYLPQESRFMVPLVTYCQTNTSIFLLLKLISGGKLWDYIKSYQNRDNLQNKMVESGNFKTIFAEPPSKASPVHRLLSQLSLENETKNDDKIINIDGVDLQFPSIPGTPEAEISHQGKMDSVPSFEALSPQMEVNDLVNCSQKLLNSISSTLKRTKDAENSIDEGSLTSIDSDLESDVDEGSIGEILKEILEADMGSKSKDNENTDENESGPMFLEPKALFNDIPARVSPFTIPVIPKVRLLPSITVRQYCAELVCAIEDLHSHGIVCGDLSLDNILLGDKGQLQLTYFYRNETRLSAPNPKTVKYCYVAPERPLTRISDSWSLGVIMFELLTEQRFYKLHPGGFEYYAELQFDNIDVAEDAQDLLGKLIEIDSNTRLTIGQVMQHSFFKLVDWASIREKGKSATLN</sequence>
<dbReference type="Pfam" id="PF01019">
    <property type="entry name" value="G_glu_transpept"/>
    <property type="match status" value="1"/>
</dbReference>
<protein>
    <submittedName>
        <fullName evidence="7">CSON007503 protein</fullName>
    </submittedName>
</protein>
<evidence type="ECO:0000256" key="4">
    <source>
        <dbReference type="SAM" id="MobiDB-lite"/>
    </source>
</evidence>
<dbReference type="Gene3D" id="3.60.20.40">
    <property type="match status" value="1"/>
</dbReference>
<dbReference type="PROSITE" id="PS50195">
    <property type="entry name" value="PX"/>
    <property type="match status" value="1"/>
</dbReference>
<dbReference type="Gene3D" id="3.30.1520.10">
    <property type="entry name" value="Phox-like domain"/>
    <property type="match status" value="1"/>
</dbReference>
<evidence type="ECO:0000313" key="8">
    <source>
        <dbReference type="EMBL" id="SSX34122.1"/>
    </source>
</evidence>
<dbReference type="EMBL" id="UFQT01002842">
    <property type="protein sequence ID" value="SSX34122.1"/>
    <property type="molecule type" value="Genomic_DNA"/>
</dbReference>
<feature type="binding site" evidence="3">
    <location>
        <begin position="410"/>
        <end position="412"/>
    </location>
    <ligand>
        <name>L-glutamate</name>
        <dbReference type="ChEBI" id="CHEBI:29985"/>
    </ligand>
</feature>
<dbReference type="EMBL" id="UFQS01002842">
    <property type="protein sequence ID" value="SSX14727.1"/>
    <property type="molecule type" value="Genomic_DNA"/>
</dbReference>
<dbReference type="SUPFAM" id="SSF56235">
    <property type="entry name" value="N-terminal nucleophile aminohydrolases (Ntn hydrolases)"/>
    <property type="match status" value="1"/>
</dbReference>
<feature type="domain" description="PX" evidence="6">
    <location>
        <begin position="585"/>
        <end position="709"/>
    </location>
</feature>
<reference evidence="8" key="2">
    <citation type="submission" date="2018-07" db="EMBL/GenBank/DDBJ databases">
        <authorList>
            <person name="Quirk P.G."/>
            <person name="Krulwich T.A."/>
        </authorList>
    </citation>
    <scope>NUCLEOTIDE SEQUENCE</scope>
</reference>
<dbReference type="FunFam" id="1.10.246.130:FF:000001">
    <property type="entry name" value="Gamma-glutamyltransferase 5 isoform 1"/>
    <property type="match status" value="1"/>
</dbReference>